<protein>
    <submittedName>
        <fullName evidence="1">Uncharacterized protein</fullName>
    </submittedName>
</protein>
<reference evidence="1" key="2">
    <citation type="journal article" date="2023" name="Science">
        <title>Genomic signatures of disease resistance in endangered staghorn corals.</title>
        <authorList>
            <person name="Vollmer S.V."/>
            <person name="Selwyn J.D."/>
            <person name="Despard B.A."/>
            <person name="Roesel C.L."/>
        </authorList>
    </citation>
    <scope>NUCLEOTIDE SEQUENCE</scope>
    <source>
        <strain evidence="1">K2</strain>
    </source>
</reference>
<evidence type="ECO:0000313" key="1">
    <source>
        <dbReference type="EMBL" id="KAK2567402.1"/>
    </source>
</evidence>
<dbReference type="AlphaFoldDB" id="A0AAD9QU41"/>
<comment type="caution">
    <text evidence="1">The sequence shown here is derived from an EMBL/GenBank/DDBJ whole genome shotgun (WGS) entry which is preliminary data.</text>
</comment>
<proteinExistence type="predicted"/>
<reference evidence="1" key="1">
    <citation type="journal article" date="2023" name="G3 (Bethesda)">
        <title>Whole genome assembly and annotation of the endangered Caribbean coral Acropora cervicornis.</title>
        <authorList>
            <person name="Selwyn J.D."/>
            <person name="Vollmer S.V."/>
        </authorList>
    </citation>
    <scope>NUCLEOTIDE SEQUENCE</scope>
    <source>
        <strain evidence="1">K2</strain>
    </source>
</reference>
<evidence type="ECO:0000313" key="2">
    <source>
        <dbReference type="Proteomes" id="UP001249851"/>
    </source>
</evidence>
<organism evidence="1 2">
    <name type="scientific">Acropora cervicornis</name>
    <name type="common">Staghorn coral</name>
    <dbReference type="NCBI Taxonomy" id="6130"/>
    <lineage>
        <taxon>Eukaryota</taxon>
        <taxon>Metazoa</taxon>
        <taxon>Cnidaria</taxon>
        <taxon>Anthozoa</taxon>
        <taxon>Hexacorallia</taxon>
        <taxon>Scleractinia</taxon>
        <taxon>Astrocoeniina</taxon>
        <taxon>Acroporidae</taxon>
        <taxon>Acropora</taxon>
    </lineage>
</organism>
<sequence length="60" mass="6969">MQVMSIKCVDTMIWNQTTWHKVEPDDMAPDDMAQRQCSPYQVVTGKIYHLKQQFLPPATS</sequence>
<accession>A0AAD9QU41</accession>
<dbReference type="EMBL" id="JARQWQ010000014">
    <property type="protein sequence ID" value="KAK2567402.1"/>
    <property type="molecule type" value="Genomic_DNA"/>
</dbReference>
<gene>
    <name evidence="1" type="ORF">P5673_008211</name>
</gene>
<dbReference type="Proteomes" id="UP001249851">
    <property type="component" value="Unassembled WGS sequence"/>
</dbReference>
<name>A0AAD9QU41_ACRCE</name>
<keyword evidence="2" id="KW-1185">Reference proteome</keyword>